<keyword evidence="1" id="KW-0479">Metal-binding</keyword>
<reference evidence="7" key="2">
    <citation type="submission" date="2025-09" db="UniProtKB">
        <authorList>
            <consortium name="Ensembl"/>
        </authorList>
    </citation>
    <scope>IDENTIFICATION</scope>
</reference>
<dbReference type="SUPFAM" id="SSF109993">
    <property type="entry name" value="VPS9 domain"/>
    <property type="match status" value="1"/>
</dbReference>
<dbReference type="SMART" id="SM00259">
    <property type="entry name" value="ZnF_A20"/>
    <property type="match status" value="1"/>
</dbReference>
<dbReference type="Gene3D" id="1.10.246.120">
    <property type="match status" value="1"/>
</dbReference>
<keyword evidence="8" id="KW-1185">Reference proteome</keyword>
<reference evidence="7" key="1">
    <citation type="submission" date="2025-08" db="UniProtKB">
        <authorList>
            <consortium name="Ensembl"/>
        </authorList>
    </citation>
    <scope>IDENTIFICATION</scope>
</reference>
<dbReference type="GO" id="GO:0016192">
    <property type="term" value="P:vesicle-mediated transport"/>
    <property type="evidence" value="ECO:0007669"/>
    <property type="project" value="InterPro"/>
</dbReference>
<name>A0A672P3D4_SINGR</name>
<dbReference type="InterPro" id="IPR002653">
    <property type="entry name" value="Znf_A20"/>
</dbReference>
<dbReference type="InterPro" id="IPR045046">
    <property type="entry name" value="Vps9-like"/>
</dbReference>
<evidence type="ECO:0000313" key="7">
    <source>
        <dbReference type="Ensembl" id="ENSSGRP00000055376.1"/>
    </source>
</evidence>
<accession>A0A672P3D4</accession>
<feature type="region of interest" description="Disordered" evidence="4">
    <location>
        <begin position="81"/>
        <end position="156"/>
    </location>
</feature>
<evidence type="ECO:0000256" key="3">
    <source>
        <dbReference type="ARBA" id="ARBA00022833"/>
    </source>
</evidence>
<dbReference type="GO" id="GO:0003677">
    <property type="term" value="F:DNA binding"/>
    <property type="evidence" value="ECO:0007669"/>
    <property type="project" value="InterPro"/>
</dbReference>
<dbReference type="InterPro" id="IPR003123">
    <property type="entry name" value="VPS9"/>
</dbReference>
<evidence type="ECO:0000256" key="4">
    <source>
        <dbReference type="SAM" id="MobiDB-lite"/>
    </source>
</evidence>
<dbReference type="GO" id="GO:0005829">
    <property type="term" value="C:cytosol"/>
    <property type="evidence" value="ECO:0007669"/>
    <property type="project" value="TreeGrafter"/>
</dbReference>
<dbReference type="GO" id="GO:0031267">
    <property type="term" value="F:small GTPase binding"/>
    <property type="evidence" value="ECO:0007669"/>
    <property type="project" value="TreeGrafter"/>
</dbReference>
<dbReference type="Pfam" id="PF01754">
    <property type="entry name" value="zf-A20"/>
    <property type="match status" value="1"/>
</dbReference>
<dbReference type="SUPFAM" id="SSF57716">
    <property type="entry name" value="Glucocorticoid receptor-like (DNA-binding domain)"/>
    <property type="match status" value="1"/>
</dbReference>
<dbReference type="Pfam" id="PF02204">
    <property type="entry name" value="VPS9"/>
    <property type="match status" value="1"/>
</dbReference>
<proteinExistence type="predicted"/>
<evidence type="ECO:0000259" key="6">
    <source>
        <dbReference type="PROSITE" id="PS51205"/>
    </source>
</evidence>
<feature type="compositionally biased region" description="Low complexity" evidence="4">
    <location>
        <begin position="84"/>
        <end position="106"/>
    </location>
</feature>
<evidence type="ECO:0000256" key="2">
    <source>
        <dbReference type="ARBA" id="ARBA00022771"/>
    </source>
</evidence>
<feature type="domain" description="A20-type" evidence="5">
    <location>
        <begin position="26"/>
        <end position="60"/>
    </location>
</feature>
<evidence type="ECO:0000259" key="5">
    <source>
        <dbReference type="PROSITE" id="PS51036"/>
    </source>
</evidence>
<dbReference type="PANTHER" id="PTHR23101:SF126">
    <property type="entry name" value="RAB5 GDP_GTP EXCHANGE FACTOR"/>
    <property type="match status" value="1"/>
</dbReference>
<keyword evidence="2" id="KW-0863">Zinc-finger</keyword>
<dbReference type="SMART" id="SM00167">
    <property type="entry name" value="VPS9"/>
    <property type="match status" value="1"/>
</dbReference>
<dbReference type="InterPro" id="IPR037191">
    <property type="entry name" value="VPS9_dom_sf"/>
</dbReference>
<dbReference type="InterPro" id="IPR041545">
    <property type="entry name" value="DUF5601"/>
</dbReference>
<sequence length="390" mass="44938">MSNMFLYLDKRDTMSQRSERRGIHVDQSELLCKKGCGYYGNAAWQGLCSKCWREEYQRARQRQIQEDWALAEKLQREEEAAYVSSHSSSQTQPPQSQSQHSLATFSKFEEKKTNEKTRKVTTVKKFFSPSSRTAPKKESHEGKTPSPSITRQSSIETDRVSRDFVEFLKTLQKPGREIHKQSRGFIESMGNKKDLSAEELSECVQDFYQGMSDRLLNHFKGSSEKVDRVMDQVEKYIMTRLYKSVFCPETSDDEKKDLATQHRIRALHWVTIQMLCVPVDEEIPEVSDSVVKAITDIIEMDPKRVPRDKLACITSCSKHIFSAIRVTKNEPASADDFLPTLIYIVLKANPPRLQSNIQYITRFCNPSRLPGEQTHAYTFINSTMIILHTA</sequence>
<dbReference type="AlphaFoldDB" id="A0A672P3D4"/>
<dbReference type="InParanoid" id="A0A672P3D4"/>
<dbReference type="GO" id="GO:0005085">
    <property type="term" value="F:guanyl-nucleotide exchange factor activity"/>
    <property type="evidence" value="ECO:0007669"/>
    <property type="project" value="InterPro"/>
</dbReference>
<protein>
    <submittedName>
        <fullName evidence="7">Rab5 GDP/GTP exchange factor-like</fullName>
    </submittedName>
</protein>
<dbReference type="OMA" id="PINHITK"/>
<feature type="domain" description="VPS9" evidence="6">
    <location>
        <begin position="254"/>
        <end position="390"/>
    </location>
</feature>
<feature type="compositionally biased region" description="Basic and acidic residues" evidence="4">
    <location>
        <begin position="107"/>
        <end position="118"/>
    </location>
</feature>
<evidence type="ECO:0000256" key="1">
    <source>
        <dbReference type="ARBA" id="ARBA00022723"/>
    </source>
</evidence>
<dbReference type="GO" id="GO:0008270">
    <property type="term" value="F:zinc ion binding"/>
    <property type="evidence" value="ECO:0007669"/>
    <property type="project" value="UniProtKB-KW"/>
</dbReference>
<dbReference type="PANTHER" id="PTHR23101">
    <property type="entry name" value="RAB GDP/GTP EXCHANGE FACTOR"/>
    <property type="match status" value="1"/>
</dbReference>
<dbReference type="PROSITE" id="PS51205">
    <property type="entry name" value="VPS9"/>
    <property type="match status" value="1"/>
</dbReference>
<dbReference type="Pfam" id="PF18151">
    <property type="entry name" value="DUF5601"/>
    <property type="match status" value="1"/>
</dbReference>
<dbReference type="PROSITE" id="PS51036">
    <property type="entry name" value="ZF_A20"/>
    <property type="match status" value="1"/>
</dbReference>
<dbReference type="Ensembl" id="ENSSGRT00000059137.1">
    <property type="protein sequence ID" value="ENSSGRP00000055376.1"/>
    <property type="gene ID" value="ENSSGRG00000029040.1"/>
</dbReference>
<organism evidence="7 8">
    <name type="scientific">Sinocyclocheilus grahami</name>
    <name type="common">Dianchi golden-line fish</name>
    <name type="synonym">Barbus grahami</name>
    <dbReference type="NCBI Taxonomy" id="75366"/>
    <lineage>
        <taxon>Eukaryota</taxon>
        <taxon>Metazoa</taxon>
        <taxon>Chordata</taxon>
        <taxon>Craniata</taxon>
        <taxon>Vertebrata</taxon>
        <taxon>Euteleostomi</taxon>
        <taxon>Actinopterygii</taxon>
        <taxon>Neopterygii</taxon>
        <taxon>Teleostei</taxon>
        <taxon>Ostariophysi</taxon>
        <taxon>Cypriniformes</taxon>
        <taxon>Cyprinidae</taxon>
        <taxon>Cyprininae</taxon>
        <taxon>Sinocyclocheilus</taxon>
    </lineage>
</organism>
<dbReference type="Proteomes" id="UP000472262">
    <property type="component" value="Unassembled WGS sequence"/>
</dbReference>
<keyword evidence="3" id="KW-0862">Zinc</keyword>
<feature type="compositionally biased region" description="Polar residues" evidence="4">
    <location>
        <begin position="145"/>
        <end position="155"/>
    </location>
</feature>
<evidence type="ECO:0000313" key="8">
    <source>
        <dbReference type="Proteomes" id="UP000472262"/>
    </source>
</evidence>
<dbReference type="Gene3D" id="1.20.1050.80">
    <property type="entry name" value="VPS9 domain"/>
    <property type="match status" value="1"/>
</dbReference>
<gene>
    <name evidence="7" type="primary">rabgef1</name>
</gene>
<dbReference type="GO" id="GO:0030139">
    <property type="term" value="C:endocytic vesicle"/>
    <property type="evidence" value="ECO:0007669"/>
    <property type="project" value="TreeGrafter"/>
</dbReference>
<dbReference type="Gene3D" id="1.20.5.4770">
    <property type="match status" value="1"/>
</dbReference>